<dbReference type="EMBL" id="ACQL01000109">
    <property type="protein sequence ID" value="EER46497.1"/>
    <property type="molecule type" value="Genomic_DNA"/>
</dbReference>
<organism evidence="2 3">
    <name type="scientific">Actinobacillus minor NM305</name>
    <dbReference type="NCBI Taxonomy" id="637911"/>
    <lineage>
        <taxon>Bacteria</taxon>
        <taxon>Pseudomonadati</taxon>
        <taxon>Pseudomonadota</taxon>
        <taxon>Gammaproteobacteria</taxon>
        <taxon>Pasteurellales</taxon>
        <taxon>Pasteurellaceae</taxon>
        <taxon>Actinobacillus</taxon>
    </lineage>
</organism>
<dbReference type="Proteomes" id="UP000005532">
    <property type="component" value="Unassembled WGS sequence"/>
</dbReference>
<gene>
    <name evidence="2" type="ORF">AM305_00534</name>
</gene>
<evidence type="ECO:0000313" key="3">
    <source>
        <dbReference type="Proteomes" id="UP000005532"/>
    </source>
</evidence>
<comment type="caution">
    <text evidence="2">The sequence shown here is derived from an EMBL/GenBank/DDBJ whole genome shotgun (WGS) entry which is preliminary data.</text>
</comment>
<dbReference type="InterPro" id="IPR039143">
    <property type="entry name" value="GNPNAT1-like"/>
</dbReference>
<dbReference type="Pfam" id="PF13673">
    <property type="entry name" value="Acetyltransf_10"/>
    <property type="match status" value="1"/>
</dbReference>
<evidence type="ECO:0000259" key="1">
    <source>
        <dbReference type="PROSITE" id="PS51186"/>
    </source>
</evidence>
<dbReference type="GO" id="GO:0004343">
    <property type="term" value="F:glucosamine 6-phosphate N-acetyltransferase activity"/>
    <property type="evidence" value="ECO:0007669"/>
    <property type="project" value="TreeGrafter"/>
</dbReference>
<dbReference type="RefSeq" id="WP_005825099.1">
    <property type="nucleotide sequence ID" value="NZ_ACQL01000109.1"/>
</dbReference>
<dbReference type="OrthoDB" id="9796171at2"/>
<dbReference type="PROSITE" id="PS51186">
    <property type="entry name" value="GNAT"/>
    <property type="match status" value="1"/>
</dbReference>
<dbReference type="InterPro" id="IPR016181">
    <property type="entry name" value="Acyl_CoA_acyltransferase"/>
</dbReference>
<protein>
    <submittedName>
        <fullName evidence="2">Putative acetyltransferase</fullName>
    </submittedName>
</protein>
<evidence type="ECO:0000313" key="2">
    <source>
        <dbReference type="EMBL" id="EER46497.1"/>
    </source>
</evidence>
<dbReference type="eggNOG" id="COG2153">
    <property type="taxonomic scope" value="Bacteria"/>
</dbReference>
<name>C5S3P9_9PAST</name>
<feature type="domain" description="N-acetyltransferase" evidence="1">
    <location>
        <begin position="5"/>
        <end position="144"/>
    </location>
</feature>
<dbReference type="PANTHER" id="PTHR13355">
    <property type="entry name" value="GLUCOSAMINE 6-PHOSPHATE N-ACETYLTRANSFERASE"/>
    <property type="match status" value="1"/>
</dbReference>
<proteinExistence type="predicted"/>
<sequence>MWQLKAFSELSAQELFEIYQARVAVFVVEQNCAYQEVDEKDLKALHLFAKNSQKLTAYCRIIPEQDGVHIGRVLVTKEARGTGLAKKLMIQALTVCWQQWQSEKVYVQAQAYLQDFYQSLGFKPISEVYLEDGIPHLDMILNNE</sequence>
<keyword evidence="2" id="KW-0808">Transferase</keyword>
<dbReference type="InterPro" id="IPR000182">
    <property type="entry name" value="GNAT_dom"/>
</dbReference>
<dbReference type="AlphaFoldDB" id="C5S3P9"/>
<dbReference type="SUPFAM" id="SSF55729">
    <property type="entry name" value="Acyl-CoA N-acyltransferases (Nat)"/>
    <property type="match status" value="1"/>
</dbReference>
<dbReference type="CDD" id="cd04301">
    <property type="entry name" value="NAT_SF"/>
    <property type="match status" value="1"/>
</dbReference>
<accession>C5S3P9</accession>
<reference evidence="2 3" key="1">
    <citation type="journal article" date="2010" name="Vet. Microbiol.">
        <title>Production of haemolysins by strains of the Actinobacillus minor/porcitonsillarum complex.</title>
        <authorList>
            <person name="Arya G."/>
            <person name="Niven D.F."/>
        </authorList>
    </citation>
    <scope>NUCLEOTIDE SEQUENCE [LARGE SCALE GENOMIC DNA]</scope>
    <source>
        <strain evidence="2 3">NM305</strain>
    </source>
</reference>
<dbReference type="Gene3D" id="3.40.630.30">
    <property type="match status" value="1"/>
</dbReference>
<dbReference type="PANTHER" id="PTHR13355:SF11">
    <property type="entry name" value="GLUCOSAMINE 6-PHOSPHATE N-ACETYLTRANSFERASE"/>
    <property type="match status" value="1"/>
</dbReference>